<keyword evidence="3" id="KW-1185">Reference proteome</keyword>
<feature type="transmembrane region" description="Helical" evidence="1">
    <location>
        <begin position="102"/>
        <end position="123"/>
    </location>
</feature>
<dbReference type="Proteomes" id="UP000078512">
    <property type="component" value="Unassembled WGS sequence"/>
</dbReference>
<protein>
    <submittedName>
        <fullName evidence="2">Uncharacterized protein</fullName>
    </submittedName>
</protein>
<organism evidence="2 3">
    <name type="scientific">Linnemannia elongata AG-77</name>
    <dbReference type="NCBI Taxonomy" id="1314771"/>
    <lineage>
        <taxon>Eukaryota</taxon>
        <taxon>Fungi</taxon>
        <taxon>Fungi incertae sedis</taxon>
        <taxon>Mucoromycota</taxon>
        <taxon>Mortierellomycotina</taxon>
        <taxon>Mortierellomycetes</taxon>
        <taxon>Mortierellales</taxon>
        <taxon>Mortierellaceae</taxon>
        <taxon>Linnemannia</taxon>
    </lineage>
</organism>
<evidence type="ECO:0000256" key="1">
    <source>
        <dbReference type="SAM" id="Phobius"/>
    </source>
</evidence>
<reference evidence="2 3" key="1">
    <citation type="submission" date="2016-05" db="EMBL/GenBank/DDBJ databases">
        <title>Genome sequencing reveals origins of a unique bacterial endosymbiosis in the earliest lineages of terrestrial Fungi.</title>
        <authorList>
            <consortium name="DOE Joint Genome Institute"/>
            <person name="Uehling J."/>
            <person name="Gryganskyi A."/>
            <person name="Hameed K."/>
            <person name="Tschaplinski T."/>
            <person name="Misztal P."/>
            <person name="Wu S."/>
            <person name="Desiro A."/>
            <person name="Vande Pol N."/>
            <person name="Du Z.-Y."/>
            <person name="Zienkiewicz A."/>
            <person name="Zienkiewicz K."/>
            <person name="Morin E."/>
            <person name="Tisserant E."/>
            <person name="Splivallo R."/>
            <person name="Hainaut M."/>
            <person name="Henrissat B."/>
            <person name="Ohm R."/>
            <person name="Kuo A."/>
            <person name="Yan J."/>
            <person name="Lipzen A."/>
            <person name="Nolan M."/>
            <person name="Labutti K."/>
            <person name="Barry K."/>
            <person name="Goldstein A."/>
            <person name="Labbe J."/>
            <person name="Schadt C."/>
            <person name="Tuskan G."/>
            <person name="Grigoriev I."/>
            <person name="Martin F."/>
            <person name="Vilgalys R."/>
            <person name="Bonito G."/>
        </authorList>
    </citation>
    <scope>NUCLEOTIDE SEQUENCE [LARGE SCALE GENOMIC DNA]</scope>
    <source>
        <strain evidence="2 3">AG-77</strain>
    </source>
</reference>
<dbReference type="Pfam" id="PF16015">
    <property type="entry name" value="Promethin"/>
    <property type="match status" value="1"/>
</dbReference>
<name>A0A197K1X8_9FUNG</name>
<evidence type="ECO:0000313" key="3">
    <source>
        <dbReference type="Proteomes" id="UP000078512"/>
    </source>
</evidence>
<keyword evidence="1" id="KW-1133">Transmembrane helix</keyword>
<keyword evidence="1" id="KW-0812">Transmembrane</keyword>
<keyword evidence="1" id="KW-0472">Membrane</keyword>
<feature type="transmembrane region" description="Helical" evidence="1">
    <location>
        <begin position="60"/>
        <end position="90"/>
    </location>
</feature>
<sequence>MASTASSARDIMTDASLKVSETTRDTVSAVRRSGPVQNYIMPALNYTRQKYQSSGPLVKITLMTFAALSAIPMACFAGFMGVVTLGCLIVGGIGFTIVEGGFAMFASAFLLPALGVVCLVSAALELFGLVMYAGYMFTCYVIGLIWGSAPKSNLRGNVQQGADQAQTAAQRATGSS</sequence>
<dbReference type="AlphaFoldDB" id="A0A197K1X8"/>
<dbReference type="OrthoDB" id="2440751at2759"/>
<evidence type="ECO:0000313" key="2">
    <source>
        <dbReference type="EMBL" id="OAQ31208.1"/>
    </source>
</evidence>
<feature type="transmembrane region" description="Helical" evidence="1">
    <location>
        <begin position="129"/>
        <end position="147"/>
    </location>
</feature>
<accession>A0A197K1X8</accession>
<gene>
    <name evidence="2" type="ORF">K457DRAFT_17691</name>
</gene>
<proteinExistence type="predicted"/>
<dbReference type="EMBL" id="KV442031">
    <property type="protein sequence ID" value="OAQ31208.1"/>
    <property type="molecule type" value="Genomic_DNA"/>
</dbReference>